<comment type="caution">
    <text evidence="2">The sequence shown here is derived from an EMBL/GenBank/DDBJ whole genome shotgun (WGS) entry which is preliminary data.</text>
</comment>
<keyword evidence="1" id="KW-1133">Transmembrane helix</keyword>
<proteinExistence type="predicted"/>
<organism evidence="2 3">
    <name type="scientific">Kineosporia succinea</name>
    <dbReference type="NCBI Taxonomy" id="84632"/>
    <lineage>
        <taxon>Bacteria</taxon>
        <taxon>Bacillati</taxon>
        <taxon>Actinomycetota</taxon>
        <taxon>Actinomycetes</taxon>
        <taxon>Kineosporiales</taxon>
        <taxon>Kineosporiaceae</taxon>
        <taxon>Kineosporia</taxon>
    </lineage>
</organism>
<protein>
    <submittedName>
        <fullName evidence="2">Uncharacterized protein YqgC (DUF456 family)</fullName>
    </submittedName>
</protein>
<feature type="transmembrane region" description="Helical" evidence="1">
    <location>
        <begin position="79"/>
        <end position="112"/>
    </location>
</feature>
<dbReference type="Proteomes" id="UP001235712">
    <property type="component" value="Unassembled WGS sequence"/>
</dbReference>
<dbReference type="EMBL" id="JAUSQZ010000001">
    <property type="protein sequence ID" value="MDP9824544.1"/>
    <property type="molecule type" value="Genomic_DNA"/>
</dbReference>
<keyword evidence="3" id="KW-1185">Reference proteome</keyword>
<keyword evidence="1" id="KW-0472">Membrane</keyword>
<gene>
    <name evidence="2" type="ORF">J2S57_000293</name>
</gene>
<dbReference type="InterPro" id="IPR007403">
    <property type="entry name" value="DUF456"/>
</dbReference>
<feature type="transmembrane region" description="Helical" evidence="1">
    <location>
        <begin position="132"/>
        <end position="158"/>
    </location>
</feature>
<dbReference type="RefSeq" id="WP_307237307.1">
    <property type="nucleotide sequence ID" value="NZ_JAUSQZ010000001.1"/>
</dbReference>
<keyword evidence="1" id="KW-0812">Transmembrane</keyword>
<reference evidence="2 3" key="1">
    <citation type="submission" date="2023-07" db="EMBL/GenBank/DDBJ databases">
        <title>Sequencing the genomes of 1000 actinobacteria strains.</title>
        <authorList>
            <person name="Klenk H.-P."/>
        </authorList>
    </citation>
    <scope>NUCLEOTIDE SEQUENCE [LARGE SCALE GENOMIC DNA]</scope>
    <source>
        <strain evidence="2 3">DSM 44388</strain>
    </source>
</reference>
<name>A0ABT9NVU2_9ACTN</name>
<dbReference type="Pfam" id="PF04306">
    <property type="entry name" value="DUF456"/>
    <property type="match status" value="1"/>
</dbReference>
<evidence type="ECO:0000256" key="1">
    <source>
        <dbReference type="SAM" id="Phobius"/>
    </source>
</evidence>
<evidence type="ECO:0000313" key="2">
    <source>
        <dbReference type="EMBL" id="MDP9824544.1"/>
    </source>
</evidence>
<feature type="transmembrane region" description="Helical" evidence="1">
    <location>
        <begin position="44"/>
        <end position="67"/>
    </location>
</feature>
<sequence>MSTETVLAAVLIVVGLAGVVVPVLPGLVLVALGVGLWAFAEGSVAGWVVFGIAVAVLVLGTVVKYALPGKRLRESGVPWITLAAGALLGVFGFFLVPVVGLFLGFILGVYLAELLRLSSHAAAWPSTVQALKAVGLSMLIELAAGLLATAVWIGGVVLA</sequence>
<evidence type="ECO:0000313" key="3">
    <source>
        <dbReference type="Proteomes" id="UP001235712"/>
    </source>
</evidence>
<accession>A0ABT9NVU2</accession>
<feature type="transmembrane region" description="Helical" evidence="1">
    <location>
        <begin position="7"/>
        <end position="38"/>
    </location>
</feature>